<sequence>MRKKNTKKQITDIDLMEELEYYHPQKKRRQIPQKYLIAAILVIIAGAAFLLSPFFAIKEIRLENSAQFTASELAERISLSVGDNILFFPRGKAERTLEEEPYIQEARLIRELPDTMVISLAERKVRAYVPYMGSYLYIDEEGRILDIEKTYVQGLPIVNGLQFSEFQLGEIISVDNPDALHVMLQISQILQKYEMTEMIVELNVSNPEDIYAQVNRVTVHLGTLDNMDQKLLSLAEIMKTIPEEDRGSLDLSDPNKRIIFQYLI</sequence>
<accession>A0ABS2G7T4</accession>
<comment type="subcellular location">
    <subcellularLocation>
        <location evidence="1">Membrane</location>
    </subcellularLocation>
</comment>
<evidence type="ECO:0000313" key="10">
    <source>
        <dbReference type="EMBL" id="MBM6876718.1"/>
    </source>
</evidence>
<evidence type="ECO:0000256" key="1">
    <source>
        <dbReference type="ARBA" id="ARBA00004370"/>
    </source>
</evidence>
<dbReference type="InterPro" id="IPR050487">
    <property type="entry name" value="FtsQ_DivIB"/>
</dbReference>
<reference evidence="10 11" key="1">
    <citation type="journal article" date="2021" name="Sci. Rep.">
        <title>The distribution of antibiotic resistance genes in chicken gut microbiota commensals.</title>
        <authorList>
            <person name="Juricova H."/>
            <person name="Matiasovicova J."/>
            <person name="Kubasova T."/>
            <person name="Cejkova D."/>
            <person name="Rychlik I."/>
        </authorList>
    </citation>
    <scope>NUCLEOTIDE SEQUENCE [LARGE SCALE GENOMIC DNA]</scope>
    <source>
        <strain evidence="10 11">An431b</strain>
    </source>
</reference>
<keyword evidence="3" id="KW-0132">Cell division</keyword>
<comment type="caution">
    <text evidence="10">The sequence shown here is derived from an EMBL/GenBank/DDBJ whole genome shotgun (WGS) entry which is preliminary data.</text>
</comment>
<evidence type="ECO:0000256" key="6">
    <source>
        <dbReference type="ARBA" id="ARBA00023136"/>
    </source>
</evidence>
<evidence type="ECO:0000256" key="8">
    <source>
        <dbReference type="SAM" id="Phobius"/>
    </source>
</evidence>
<keyword evidence="6 8" id="KW-0472">Membrane</keyword>
<organism evidence="10 11">
    <name type="scientific">Anaerotignum lactatifermentans</name>
    <dbReference type="NCBI Taxonomy" id="160404"/>
    <lineage>
        <taxon>Bacteria</taxon>
        <taxon>Bacillati</taxon>
        <taxon>Bacillota</taxon>
        <taxon>Clostridia</taxon>
        <taxon>Lachnospirales</taxon>
        <taxon>Anaerotignaceae</taxon>
        <taxon>Anaerotignum</taxon>
    </lineage>
</organism>
<proteinExistence type="predicted"/>
<dbReference type="PANTHER" id="PTHR37820">
    <property type="entry name" value="CELL DIVISION PROTEIN DIVIB"/>
    <property type="match status" value="1"/>
</dbReference>
<evidence type="ECO:0000313" key="11">
    <source>
        <dbReference type="Proteomes" id="UP000729290"/>
    </source>
</evidence>
<keyword evidence="2" id="KW-1003">Cell membrane</keyword>
<dbReference type="PROSITE" id="PS51779">
    <property type="entry name" value="POTRA"/>
    <property type="match status" value="1"/>
</dbReference>
<keyword evidence="11" id="KW-1185">Reference proteome</keyword>
<dbReference type="EMBL" id="JACSNV010000001">
    <property type="protein sequence ID" value="MBM6876718.1"/>
    <property type="molecule type" value="Genomic_DNA"/>
</dbReference>
<evidence type="ECO:0000256" key="7">
    <source>
        <dbReference type="ARBA" id="ARBA00023306"/>
    </source>
</evidence>
<dbReference type="RefSeq" id="WP_205132370.1">
    <property type="nucleotide sequence ID" value="NZ_JACSNT010000001.1"/>
</dbReference>
<feature type="domain" description="POTRA" evidence="9">
    <location>
        <begin position="55"/>
        <end position="123"/>
    </location>
</feature>
<evidence type="ECO:0000256" key="5">
    <source>
        <dbReference type="ARBA" id="ARBA00022989"/>
    </source>
</evidence>
<dbReference type="Pfam" id="PF03799">
    <property type="entry name" value="FtsQ_DivIB_C"/>
    <property type="match status" value="1"/>
</dbReference>
<protein>
    <submittedName>
        <fullName evidence="10">FtsQ-type POTRA domain-containing protein</fullName>
    </submittedName>
</protein>
<dbReference type="Gene3D" id="3.10.20.310">
    <property type="entry name" value="membrane protein fhac"/>
    <property type="match status" value="1"/>
</dbReference>
<dbReference type="InterPro" id="IPR005548">
    <property type="entry name" value="Cell_div_FtsQ/DivIB_C"/>
</dbReference>
<feature type="transmembrane region" description="Helical" evidence="8">
    <location>
        <begin position="35"/>
        <end position="57"/>
    </location>
</feature>
<evidence type="ECO:0000259" key="9">
    <source>
        <dbReference type="PROSITE" id="PS51779"/>
    </source>
</evidence>
<dbReference type="Pfam" id="PF08478">
    <property type="entry name" value="POTRA_1"/>
    <property type="match status" value="1"/>
</dbReference>
<dbReference type="InterPro" id="IPR013685">
    <property type="entry name" value="POTRA_FtsQ_type"/>
</dbReference>
<name>A0ABS2G7T4_9FIRM</name>
<evidence type="ECO:0000256" key="2">
    <source>
        <dbReference type="ARBA" id="ARBA00022475"/>
    </source>
</evidence>
<keyword evidence="4 8" id="KW-0812">Transmembrane</keyword>
<evidence type="ECO:0000256" key="3">
    <source>
        <dbReference type="ARBA" id="ARBA00022618"/>
    </source>
</evidence>
<dbReference type="Proteomes" id="UP000729290">
    <property type="component" value="Unassembled WGS sequence"/>
</dbReference>
<dbReference type="PANTHER" id="PTHR37820:SF1">
    <property type="entry name" value="CELL DIVISION PROTEIN FTSQ"/>
    <property type="match status" value="1"/>
</dbReference>
<keyword evidence="7" id="KW-0131">Cell cycle</keyword>
<gene>
    <name evidence="10" type="ORF">H9X83_00885</name>
</gene>
<evidence type="ECO:0000256" key="4">
    <source>
        <dbReference type="ARBA" id="ARBA00022692"/>
    </source>
</evidence>
<dbReference type="InterPro" id="IPR034746">
    <property type="entry name" value="POTRA"/>
</dbReference>
<keyword evidence="5 8" id="KW-1133">Transmembrane helix</keyword>